<evidence type="ECO:0000256" key="2">
    <source>
        <dbReference type="ARBA" id="ARBA00023125"/>
    </source>
</evidence>
<keyword evidence="2 4" id="KW-0238">DNA-binding</keyword>
<reference evidence="7 8" key="1">
    <citation type="submission" date="2016-06" db="EMBL/GenBank/DDBJ databases">
        <title>Acetobacter pasteurianus NBRC 3188 whole genome sequencing project.</title>
        <authorList>
            <person name="Matsutani M."/>
            <person name="Shiwa Y."/>
            <person name="Okamoto-Kainuma A."/>
            <person name="Ishikawa M."/>
            <person name="Koizumi Y."/>
            <person name="Yoshikawa H."/>
            <person name="Yakushi T."/>
            <person name="Matsushita K."/>
        </authorList>
    </citation>
    <scope>NUCLEOTIDE SEQUENCE [LARGE SCALE GENOMIC DNA]</scope>
    <source>
        <strain evidence="7 8">NBRC 3188</strain>
    </source>
</reference>
<keyword evidence="1" id="KW-0229">DNA integration</keyword>
<dbReference type="GO" id="GO:0003677">
    <property type="term" value="F:DNA binding"/>
    <property type="evidence" value="ECO:0007669"/>
    <property type="project" value="UniProtKB-UniRule"/>
</dbReference>
<dbReference type="GO" id="GO:0006310">
    <property type="term" value="P:DNA recombination"/>
    <property type="evidence" value="ECO:0007669"/>
    <property type="project" value="UniProtKB-KW"/>
</dbReference>
<dbReference type="InterPro" id="IPR052925">
    <property type="entry name" value="Phage_Integrase-like_Recomb"/>
</dbReference>
<proteinExistence type="predicted"/>
<evidence type="ECO:0000313" key="8">
    <source>
        <dbReference type="Proteomes" id="UP000287300"/>
    </source>
</evidence>
<dbReference type="PROSITE" id="PS51898">
    <property type="entry name" value="TYR_RECOMBINASE"/>
    <property type="match status" value="1"/>
</dbReference>
<dbReference type="PANTHER" id="PTHR34605">
    <property type="entry name" value="PHAGE_INTEGRASE DOMAIN-CONTAINING PROTEIN"/>
    <property type="match status" value="1"/>
</dbReference>
<dbReference type="InterPro" id="IPR002104">
    <property type="entry name" value="Integrase_catalytic"/>
</dbReference>
<feature type="domain" description="Tyr recombinase" evidence="5">
    <location>
        <begin position="291"/>
        <end position="514"/>
    </location>
</feature>
<dbReference type="Gene3D" id="1.10.150.130">
    <property type="match status" value="1"/>
</dbReference>
<dbReference type="EMBL" id="BDES01000088">
    <property type="protein sequence ID" value="GCD54387.1"/>
    <property type="molecule type" value="Genomic_DNA"/>
</dbReference>
<evidence type="ECO:0000256" key="4">
    <source>
        <dbReference type="PROSITE-ProRule" id="PRU01248"/>
    </source>
</evidence>
<evidence type="ECO:0000256" key="3">
    <source>
        <dbReference type="ARBA" id="ARBA00023172"/>
    </source>
</evidence>
<evidence type="ECO:0000259" key="5">
    <source>
        <dbReference type="PROSITE" id="PS51898"/>
    </source>
</evidence>
<feature type="domain" description="Core-binding (CB)" evidence="6">
    <location>
        <begin position="184"/>
        <end position="264"/>
    </location>
</feature>
<dbReference type="SUPFAM" id="SSF56349">
    <property type="entry name" value="DNA breaking-rejoining enzymes"/>
    <property type="match status" value="1"/>
</dbReference>
<comment type="caution">
    <text evidence="7">The sequence shown here is derived from an EMBL/GenBank/DDBJ whole genome shotgun (WGS) entry which is preliminary data.</text>
</comment>
<dbReference type="Gene3D" id="1.10.443.10">
    <property type="entry name" value="Intergrase catalytic core"/>
    <property type="match status" value="1"/>
</dbReference>
<organism evidence="7 8">
    <name type="scientific">Acetobacter pasteurianus NBRC 3188</name>
    <dbReference type="NCBI Taxonomy" id="1226663"/>
    <lineage>
        <taxon>Bacteria</taxon>
        <taxon>Pseudomonadati</taxon>
        <taxon>Pseudomonadota</taxon>
        <taxon>Alphaproteobacteria</taxon>
        <taxon>Acetobacterales</taxon>
        <taxon>Acetobacteraceae</taxon>
        <taxon>Acetobacter</taxon>
    </lineage>
</organism>
<dbReference type="InterPro" id="IPR004107">
    <property type="entry name" value="Integrase_SAM-like_N"/>
</dbReference>
<evidence type="ECO:0000256" key="1">
    <source>
        <dbReference type="ARBA" id="ARBA00022908"/>
    </source>
</evidence>
<gene>
    <name evidence="7" type="ORF">NBRC3188_3084</name>
</gene>
<evidence type="ECO:0000259" key="6">
    <source>
        <dbReference type="PROSITE" id="PS51900"/>
    </source>
</evidence>
<keyword evidence="3" id="KW-0233">DNA recombination</keyword>
<dbReference type="GO" id="GO:0015074">
    <property type="term" value="P:DNA integration"/>
    <property type="evidence" value="ECO:0007669"/>
    <property type="project" value="UniProtKB-KW"/>
</dbReference>
<dbReference type="InterPro" id="IPR013762">
    <property type="entry name" value="Integrase-like_cat_sf"/>
</dbReference>
<sequence length="514" mass="57153">MASFSYPAKLYSTMLDSLHLTGSWPVLLPRVIDQVDRLTRQLLNQSDVTTDVLRSILSTARFSPPLPVFVAGSMLPDGSFLPDTELPECAEHASNARMLLEATSSSLPNGYHLEVALEIDRQRLAFVASFVALDQGQTASDLPRKDKIRSIATPPPIGQNPANVARWFTYLVEAEVPKHDGQLETSQAAVGAFVQLGKAANTRRAYRSAIRGWCVWAARHDLPALPARSEDVATYLADLALRERKPATIELHRAALRYLHHISHLPIPTTHALVSETLAGIHRSPRKTPPRQVKGLTWELICEVVDRIPMTSLVDARDRAILLLGYGGALRRSELAAIQLEHVSLDEDCMRITLPHSKGDKKHQGTTIVIPRGISRHCPVRAWETWLRQSKLTPRNKNKDTKPENVNETAAAFPRIWLPAAAKNNEPPPAPKIGMKSLSDWSVAKIIKQRCQSAGIEGDFSGHSLRRGAITTGAQDGLDLIRLKRFSRHRDYRVLEAYIEEDQALSKHPGKTRF</sequence>
<dbReference type="Proteomes" id="UP000287300">
    <property type="component" value="Unassembled WGS sequence"/>
</dbReference>
<dbReference type="AlphaFoldDB" id="A0A401WYH3"/>
<dbReference type="Pfam" id="PF00589">
    <property type="entry name" value="Phage_integrase"/>
    <property type="match status" value="1"/>
</dbReference>
<evidence type="ECO:0000313" key="7">
    <source>
        <dbReference type="EMBL" id="GCD54387.1"/>
    </source>
</evidence>
<dbReference type="InterPro" id="IPR011010">
    <property type="entry name" value="DNA_brk_join_enz"/>
</dbReference>
<dbReference type="SUPFAM" id="SSF47823">
    <property type="entry name" value="lambda integrase-like, N-terminal domain"/>
    <property type="match status" value="1"/>
</dbReference>
<dbReference type="PROSITE" id="PS51900">
    <property type="entry name" value="CB"/>
    <property type="match status" value="1"/>
</dbReference>
<dbReference type="InterPro" id="IPR010998">
    <property type="entry name" value="Integrase_recombinase_N"/>
</dbReference>
<dbReference type="PANTHER" id="PTHR34605:SF3">
    <property type="entry name" value="P CELL-TYPE AGGLUTINATION PROTEIN MAP4-LIKE-RELATED"/>
    <property type="match status" value="1"/>
</dbReference>
<name>A0A401WYH3_ACEPA</name>
<accession>A0A401WYH3</accession>
<dbReference type="InterPro" id="IPR044068">
    <property type="entry name" value="CB"/>
</dbReference>
<protein>
    <submittedName>
        <fullName evidence="7">Phage DNA recombinase</fullName>
    </submittedName>
</protein>
<dbReference type="Pfam" id="PF02899">
    <property type="entry name" value="Phage_int_SAM_1"/>
    <property type="match status" value="1"/>
</dbReference>